<evidence type="ECO:0000313" key="2">
    <source>
        <dbReference type="Proteomes" id="UP000635606"/>
    </source>
</evidence>
<sequence>MTRLVFPVGQFGGAIRRPSEGIGFSIRRGDAVVTLEPDPGNLWLAAHGRPGELDTTVWTRDAVSDAPAALWSTLTGPGLIAEADPDEPEAVDFARAHRLLPRMHGLGNRAEHPDRFMAGYASDGMATFSWHQWRLWRESHLEPSLWDGCERLVENERGAGREVDARALLADTMRNLHIMFALNLAYLDVAR</sequence>
<dbReference type="RefSeq" id="WP_203927836.1">
    <property type="nucleotide sequence ID" value="NZ_BOPH01000034.1"/>
</dbReference>
<evidence type="ECO:0000313" key="1">
    <source>
        <dbReference type="EMBL" id="GIJ67879.1"/>
    </source>
</evidence>
<name>A0A8J3ZP97_9ACTN</name>
<organism evidence="1 2">
    <name type="scientific">Virgisporangium ochraceum</name>
    <dbReference type="NCBI Taxonomy" id="65505"/>
    <lineage>
        <taxon>Bacteria</taxon>
        <taxon>Bacillati</taxon>
        <taxon>Actinomycetota</taxon>
        <taxon>Actinomycetes</taxon>
        <taxon>Micromonosporales</taxon>
        <taxon>Micromonosporaceae</taxon>
        <taxon>Virgisporangium</taxon>
    </lineage>
</organism>
<comment type="caution">
    <text evidence="1">The sequence shown here is derived from an EMBL/GenBank/DDBJ whole genome shotgun (WGS) entry which is preliminary data.</text>
</comment>
<accession>A0A8J3ZP97</accession>
<keyword evidence="2" id="KW-1185">Reference proteome</keyword>
<protein>
    <submittedName>
        <fullName evidence="1">Uncharacterized protein</fullName>
    </submittedName>
</protein>
<reference evidence="1" key="1">
    <citation type="submission" date="2021-01" db="EMBL/GenBank/DDBJ databases">
        <title>Whole genome shotgun sequence of Virgisporangium ochraceum NBRC 16418.</title>
        <authorList>
            <person name="Komaki H."/>
            <person name="Tamura T."/>
        </authorList>
    </citation>
    <scope>NUCLEOTIDE SEQUENCE</scope>
    <source>
        <strain evidence="1">NBRC 16418</strain>
    </source>
</reference>
<dbReference type="Proteomes" id="UP000635606">
    <property type="component" value="Unassembled WGS sequence"/>
</dbReference>
<dbReference type="AlphaFoldDB" id="A0A8J3ZP97"/>
<gene>
    <name evidence="1" type="ORF">Voc01_027960</name>
</gene>
<dbReference type="EMBL" id="BOPH01000034">
    <property type="protein sequence ID" value="GIJ67879.1"/>
    <property type="molecule type" value="Genomic_DNA"/>
</dbReference>
<proteinExistence type="predicted"/>